<sequence>DLGLSCLENEQQSKFNYGVLPFIAPEVLRNRKYTFASDVYSFGIIMWMLTSGQSPFDDYEYDHSLEMEICKLPTVIERCWNPDPSKRPPAIELYNTFKFWYLGKCYRQFKNADRFSALRELREVINSDQSDLSTVPIQHHLEFRP</sequence>
<feature type="non-terminal residue" evidence="2">
    <location>
        <position position="1"/>
    </location>
</feature>
<protein>
    <submittedName>
        <fullName evidence="2">Kinase-like protein</fullName>
    </submittedName>
</protein>
<dbReference type="Proteomes" id="UP000232722">
    <property type="component" value="Unassembled WGS sequence"/>
</dbReference>
<dbReference type="PROSITE" id="PS50011">
    <property type="entry name" value="PROTEIN_KINASE_DOM"/>
    <property type="match status" value="1"/>
</dbReference>
<dbReference type="VEuPathDB" id="FungiDB:FUN_019840"/>
<dbReference type="VEuPathDB" id="FungiDB:RhiirFUN_018744"/>
<dbReference type="GO" id="GO:0004672">
    <property type="term" value="F:protein kinase activity"/>
    <property type="evidence" value="ECO:0007669"/>
    <property type="project" value="InterPro"/>
</dbReference>
<dbReference type="GO" id="GO:0005524">
    <property type="term" value="F:ATP binding"/>
    <property type="evidence" value="ECO:0007669"/>
    <property type="project" value="InterPro"/>
</dbReference>
<evidence type="ECO:0000259" key="1">
    <source>
        <dbReference type="PROSITE" id="PS50011"/>
    </source>
</evidence>
<dbReference type="InterPro" id="IPR000719">
    <property type="entry name" value="Prot_kinase_dom"/>
</dbReference>
<dbReference type="PANTHER" id="PTHR23257">
    <property type="entry name" value="SERINE-THREONINE PROTEIN KINASE"/>
    <property type="match status" value="1"/>
</dbReference>
<feature type="domain" description="Protein kinase" evidence="1">
    <location>
        <begin position="1"/>
        <end position="101"/>
    </location>
</feature>
<organism evidence="2 3">
    <name type="scientific">Rhizophagus irregularis</name>
    <dbReference type="NCBI Taxonomy" id="588596"/>
    <lineage>
        <taxon>Eukaryota</taxon>
        <taxon>Fungi</taxon>
        <taxon>Fungi incertae sedis</taxon>
        <taxon>Mucoromycota</taxon>
        <taxon>Glomeromycotina</taxon>
        <taxon>Glomeromycetes</taxon>
        <taxon>Glomerales</taxon>
        <taxon>Glomeraceae</taxon>
        <taxon>Rhizophagus</taxon>
    </lineage>
</organism>
<reference evidence="2 3" key="2">
    <citation type="submission" date="2017-09" db="EMBL/GenBank/DDBJ databases">
        <title>Extensive intraspecific genome diversity in a model arbuscular mycorrhizal fungus.</title>
        <authorList>
            <person name="Chen E.C."/>
            <person name="Morin E."/>
            <person name="Beaudet D."/>
            <person name="Noel J."/>
            <person name="Ndikumana S."/>
            <person name="Charron P."/>
            <person name="St-Onge C."/>
            <person name="Giorgi J."/>
            <person name="Grigoriev I.V."/>
            <person name="Roux C."/>
            <person name="Martin F.M."/>
            <person name="Corradi N."/>
        </authorList>
    </citation>
    <scope>NUCLEOTIDE SEQUENCE [LARGE SCALE GENOMIC DNA]</scope>
    <source>
        <strain evidence="2 3">A5</strain>
    </source>
</reference>
<name>A0A2N0Q0H1_9GLOM</name>
<dbReference type="InterPro" id="IPR011009">
    <property type="entry name" value="Kinase-like_dom_sf"/>
</dbReference>
<evidence type="ECO:0000313" key="3">
    <source>
        <dbReference type="Proteomes" id="UP000232722"/>
    </source>
</evidence>
<dbReference type="InterPro" id="IPR001245">
    <property type="entry name" value="Ser-Thr/Tyr_kinase_cat_dom"/>
</dbReference>
<dbReference type="GO" id="GO:0007165">
    <property type="term" value="P:signal transduction"/>
    <property type="evidence" value="ECO:0007669"/>
    <property type="project" value="TreeGrafter"/>
</dbReference>
<reference evidence="2 3" key="1">
    <citation type="submission" date="2016-04" db="EMBL/GenBank/DDBJ databases">
        <title>Genome analyses suggest a sexual origin of heterokaryosis in a supposedly ancient asexual fungus.</title>
        <authorList>
            <person name="Ropars J."/>
            <person name="Sedzielewska K."/>
            <person name="Noel J."/>
            <person name="Charron P."/>
            <person name="Farinelli L."/>
            <person name="Marton T."/>
            <person name="Kruger M."/>
            <person name="Pelin A."/>
            <person name="Brachmann A."/>
            <person name="Corradi N."/>
        </authorList>
    </citation>
    <scope>NUCLEOTIDE SEQUENCE [LARGE SCALE GENOMIC DNA]</scope>
    <source>
        <strain evidence="2 3">A5</strain>
    </source>
</reference>
<dbReference type="GO" id="GO:0005737">
    <property type="term" value="C:cytoplasm"/>
    <property type="evidence" value="ECO:0007669"/>
    <property type="project" value="TreeGrafter"/>
</dbReference>
<keyword evidence="2" id="KW-0418">Kinase</keyword>
<dbReference type="InterPro" id="IPR050167">
    <property type="entry name" value="Ser_Thr_protein_kinase"/>
</dbReference>
<accession>A0A2N0Q0H1</accession>
<dbReference type="Pfam" id="PF07714">
    <property type="entry name" value="PK_Tyr_Ser-Thr"/>
    <property type="match status" value="1"/>
</dbReference>
<keyword evidence="2" id="KW-0808">Transferase</keyword>
<gene>
    <name evidence="2" type="ORF">RhiirA5_411612</name>
</gene>
<dbReference type="AlphaFoldDB" id="A0A2N0Q0H1"/>
<dbReference type="SUPFAM" id="SSF56112">
    <property type="entry name" value="Protein kinase-like (PK-like)"/>
    <property type="match status" value="1"/>
</dbReference>
<dbReference type="Gene3D" id="1.10.510.10">
    <property type="entry name" value="Transferase(Phosphotransferase) domain 1"/>
    <property type="match status" value="1"/>
</dbReference>
<proteinExistence type="predicted"/>
<evidence type="ECO:0000313" key="2">
    <source>
        <dbReference type="EMBL" id="PKC12592.1"/>
    </source>
</evidence>
<comment type="caution">
    <text evidence="2">The sequence shown here is derived from an EMBL/GenBank/DDBJ whole genome shotgun (WGS) entry which is preliminary data.</text>
</comment>
<dbReference type="EMBL" id="LLXJ01000239">
    <property type="protein sequence ID" value="PKC12592.1"/>
    <property type="molecule type" value="Genomic_DNA"/>
</dbReference>